<dbReference type="EC" id="3.1.1.7" evidence="2"/>
<dbReference type="PANTHER" id="PTHR43918">
    <property type="entry name" value="ACETYLCHOLINESTERASE"/>
    <property type="match status" value="1"/>
</dbReference>
<keyword evidence="3" id="KW-0719">Serine esterase</keyword>
<keyword evidence="12" id="KW-1185">Reference proteome</keyword>
<feature type="active site" description="Acyl-ester intermediate" evidence="8">
    <location>
        <position position="567"/>
    </location>
</feature>
<accession>A0A8R1I2K7</accession>
<organism evidence="11 12">
    <name type="scientific">Caenorhabditis japonica</name>
    <dbReference type="NCBI Taxonomy" id="281687"/>
    <lineage>
        <taxon>Eukaryota</taxon>
        <taxon>Metazoa</taxon>
        <taxon>Ecdysozoa</taxon>
        <taxon>Nematoda</taxon>
        <taxon>Chromadorea</taxon>
        <taxon>Rhabditida</taxon>
        <taxon>Rhabditina</taxon>
        <taxon>Rhabditomorpha</taxon>
        <taxon>Rhabditoidea</taxon>
        <taxon>Rhabditidae</taxon>
        <taxon>Peloderinae</taxon>
        <taxon>Caenorhabditis</taxon>
    </lineage>
</organism>
<keyword evidence="9" id="KW-1133">Transmembrane helix</keyword>
<evidence type="ECO:0000256" key="4">
    <source>
        <dbReference type="ARBA" id="ARBA00022801"/>
    </source>
</evidence>
<protein>
    <recommendedName>
        <fullName evidence="2">acetylcholinesterase</fullName>
        <ecNumber evidence="2">3.1.1.7</ecNumber>
    </recommendedName>
</protein>
<feature type="transmembrane region" description="Helical" evidence="9">
    <location>
        <begin position="922"/>
        <end position="943"/>
    </location>
</feature>
<evidence type="ECO:0000259" key="10">
    <source>
        <dbReference type="Pfam" id="PF00135"/>
    </source>
</evidence>
<comment type="catalytic activity">
    <reaction evidence="7">
        <text>acetylcholine + H2O = choline + acetate + H(+)</text>
        <dbReference type="Rhea" id="RHEA:17561"/>
        <dbReference type="ChEBI" id="CHEBI:15354"/>
        <dbReference type="ChEBI" id="CHEBI:15355"/>
        <dbReference type="ChEBI" id="CHEBI:15377"/>
        <dbReference type="ChEBI" id="CHEBI:15378"/>
        <dbReference type="ChEBI" id="CHEBI:30089"/>
        <dbReference type="EC" id="3.1.1.7"/>
    </reaction>
</comment>
<dbReference type="FunFam" id="3.40.50.1820:FF:000029">
    <property type="entry name" value="Acetylcholinesterase"/>
    <property type="match status" value="1"/>
</dbReference>
<dbReference type="InterPro" id="IPR000997">
    <property type="entry name" value="Cholinesterase"/>
</dbReference>
<evidence type="ECO:0000256" key="3">
    <source>
        <dbReference type="ARBA" id="ARBA00022487"/>
    </source>
</evidence>
<dbReference type="Gene3D" id="3.40.50.1820">
    <property type="entry name" value="alpha/beta hydrolase"/>
    <property type="match status" value="2"/>
</dbReference>
<evidence type="ECO:0000256" key="5">
    <source>
        <dbReference type="ARBA" id="ARBA00022867"/>
    </source>
</evidence>
<keyword evidence="9" id="KW-0812">Transmembrane</keyword>
<feature type="active site" description="Charge relay system" evidence="8">
    <location>
        <position position="695"/>
    </location>
</feature>
<reference evidence="12" key="1">
    <citation type="submission" date="2010-08" db="EMBL/GenBank/DDBJ databases">
        <authorList>
            <consortium name="Caenorhabditis japonica Sequencing Consortium"/>
            <person name="Wilson R.K."/>
        </authorList>
    </citation>
    <scope>NUCLEOTIDE SEQUENCE [LARGE SCALE GENOMIC DNA]</scope>
    <source>
        <strain evidence="12">DF5081</strain>
    </source>
</reference>
<dbReference type="EnsemblMetazoa" id="CJA15169.1">
    <property type="protein sequence ID" value="CJA15169.1"/>
    <property type="gene ID" value="WBGene00134373"/>
</dbReference>
<dbReference type="InterPro" id="IPR002018">
    <property type="entry name" value="CarbesteraseB"/>
</dbReference>
<dbReference type="SUPFAM" id="SSF53474">
    <property type="entry name" value="alpha/beta-Hydrolases"/>
    <property type="match status" value="2"/>
</dbReference>
<dbReference type="PROSITE" id="PS00941">
    <property type="entry name" value="CARBOXYLESTERASE_B_2"/>
    <property type="match status" value="1"/>
</dbReference>
<dbReference type="InterPro" id="IPR019826">
    <property type="entry name" value="Carboxylesterase_B_AS"/>
</dbReference>
<dbReference type="Pfam" id="PF00135">
    <property type="entry name" value="COesterase"/>
    <property type="match status" value="2"/>
</dbReference>
<evidence type="ECO:0000256" key="7">
    <source>
        <dbReference type="ARBA" id="ARBA00048484"/>
    </source>
</evidence>
<reference evidence="11" key="2">
    <citation type="submission" date="2022-06" db="UniProtKB">
        <authorList>
            <consortium name="EnsemblMetazoa"/>
        </authorList>
    </citation>
    <scope>IDENTIFICATION</scope>
    <source>
        <strain evidence="11">DF5081</strain>
    </source>
</reference>
<dbReference type="GO" id="GO:0005886">
    <property type="term" value="C:plasma membrane"/>
    <property type="evidence" value="ECO:0007669"/>
    <property type="project" value="TreeGrafter"/>
</dbReference>
<keyword evidence="5" id="KW-0531">Neurotransmitter degradation</keyword>
<dbReference type="PANTHER" id="PTHR43918:SF4">
    <property type="entry name" value="CARBOXYLIC ESTER HYDROLASE"/>
    <property type="match status" value="1"/>
</dbReference>
<feature type="active site" description="Charge relay system" evidence="8">
    <location>
        <position position="816"/>
    </location>
</feature>
<dbReference type="InterPro" id="IPR029058">
    <property type="entry name" value="AB_hydrolase_fold"/>
</dbReference>
<dbReference type="PRINTS" id="PR00878">
    <property type="entry name" value="CHOLNESTRASE"/>
</dbReference>
<feature type="domain" description="Carboxylesterase type B" evidence="10">
    <location>
        <begin position="61"/>
        <end position="399"/>
    </location>
</feature>
<dbReference type="GO" id="GO:0005615">
    <property type="term" value="C:extracellular space"/>
    <property type="evidence" value="ECO:0007669"/>
    <property type="project" value="TreeGrafter"/>
</dbReference>
<evidence type="ECO:0000256" key="2">
    <source>
        <dbReference type="ARBA" id="ARBA00013276"/>
    </source>
</evidence>
<dbReference type="InterPro" id="IPR019819">
    <property type="entry name" value="Carboxylesterase_B_CS"/>
</dbReference>
<evidence type="ECO:0000256" key="9">
    <source>
        <dbReference type="SAM" id="Phobius"/>
    </source>
</evidence>
<evidence type="ECO:0000313" key="12">
    <source>
        <dbReference type="Proteomes" id="UP000005237"/>
    </source>
</evidence>
<dbReference type="GO" id="GO:0003990">
    <property type="term" value="F:acetylcholinesterase activity"/>
    <property type="evidence" value="ECO:0007669"/>
    <property type="project" value="UniProtKB-EC"/>
</dbReference>
<dbReference type="PROSITE" id="PS00122">
    <property type="entry name" value="CARBOXYLESTERASE_B_1"/>
    <property type="match status" value="1"/>
</dbReference>
<evidence type="ECO:0000256" key="1">
    <source>
        <dbReference type="ARBA" id="ARBA00005964"/>
    </source>
</evidence>
<sequence length="946" mass="107110">MVWIFGGGFYAGSPSLHIYDGRALTSTQNVIVVNINYRLGPFGFLYLDHPEAPGNMGLLDQVAVFGQSAGAASIVAHLIAPGSKGLFRNAILQSGSMDNTWAVNSPFRARQKSQQLLELVGCNKSTIETSLSCLRLVPAEQLSMSTWNISLAYLEFPFVIVSRDNHFFGHLDARAALREGDLNRDVNLMIGMNKDEGNVWNIYHLPKFFDKAEPPELSRREFDTLIDTTFSIQPDIIRSAAKYIYADPNCTDHGRTTRFYANQMNQIVGDYFFSCDSLWLADQFRSLNSISNKSTTSSFSFPLSNSNSNSHSNSKVFVYYFTQSSSANPWPKWTGAMHGYEIEYVFGIPLSNSRNYKRREQIFSRKIMQLWASFAKNGVPKLRILKNTEHWPEYNEQNKYRVPFAEPPINEHRFKKPTPKRPWNGTISADTLAPACFQGRDSYDPNFWGSEMWNANTPVSEDCLYVNIWAPADAYNLTVLVWLFGGGFYSGSPSLILYDGKELATRGNVIVVNINYRVGPFGYLYLGHDDVPGNMGMLDQQLALYWLRDHIFSFGGDPARISLVGESAGAASIVAHLIAPASKGLFQNGILQSGSLDNKWSMDTPKRAKQKSMALAGLVGCNQTKTSDVITCLRNTSAQTLVDNIWSVGLNFLEFPFAIVSRDRNFFKHLDGFIALRDGTYSTDVNLMFGINHDEGNFWNIYNLGKFFDKQPVKPQMDRTEFHECVETAFAVQPDLVRSAAKYVYSDPKCTDPNQKTEFYSEQVNQMVGDYFFTCDSIWFAHNYPKLAGNKSNVFVYYFDQPSSANPWPKWTGVMHGYEIEYVFGVPLYNKTAGYTKQEMDLSEKVIDFWATFATNGVPTLRKPSVGTTKPITWERYDGTEHTKWMNIKVDSFRMIQELKKVECDLWRNAKNMEYAAYKEELVASSASLLFSFLLLLSVLLVFNTF</sequence>
<keyword evidence="6" id="KW-1015">Disulfide bond</keyword>
<dbReference type="AlphaFoldDB" id="A0A8R1I2K7"/>
<evidence type="ECO:0000256" key="8">
    <source>
        <dbReference type="PIRSR" id="PIRSR600997-1"/>
    </source>
</evidence>
<proteinExistence type="inferred from homology"/>
<evidence type="ECO:0000313" key="11">
    <source>
        <dbReference type="EnsemblMetazoa" id="CJA15169.1"/>
    </source>
</evidence>
<feature type="domain" description="Carboxylesterase type B" evidence="10">
    <location>
        <begin position="402"/>
        <end position="907"/>
    </location>
</feature>
<name>A0A8R1I2K7_CAEJA</name>
<keyword evidence="9" id="KW-0472">Membrane</keyword>
<dbReference type="Proteomes" id="UP000005237">
    <property type="component" value="Unassembled WGS sequence"/>
</dbReference>
<dbReference type="InterPro" id="IPR050654">
    <property type="entry name" value="AChE-related_enzymes"/>
</dbReference>
<comment type="similarity">
    <text evidence="1">Belongs to the type-B carboxylesterase/lipase family.</text>
</comment>
<evidence type="ECO:0000256" key="6">
    <source>
        <dbReference type="ARBA" id="ARBA00023157"/>
    </source>
</evidence>
<keyword evidence="4" id="KW-0378">Hydrolase</keyword>